<protein>
    <submittedName>
        <fullName evidence="1">Uncharacterized protein</fullName>
    </submittedName>
</protein>
<name>A0A3S9Y9Q1_9ACTN</name>
<evidence type="ECO:0000313" key="1">
    <source>
        <dbReference type="EMBL" id="AZS71691.1"/>
    </source>
</evidence>
<evidence type="ECO:0000313" key="2">
    <source>
        <dbReference type="Proteomes" id="UP000275579"/>
    </source>
</evidence>
<accession>A0A3S9Y9Q1</accession>
<gene>
    <name evidence="1" type="ORF">DDE74_12645</name>
</gene>
<dbReference type="Proteomes" id="UP000275579">
    <property type="component" value="Chromosome"/>
</dbReference>
<dbReference type="AlphaFoldDB" id="A0A3S9Y9Q1"/>
<reference evidence="1 2" key="1">
    <citation type="submission" date="2018-04" db="EMBL/GenBank/DDBJ databases">
        <title>Complete genome sequences of Streptomyces lydicus strain WYEC and characterization of antagonistic properties of biological control agents.</title>
        <authorList>
            <person name="Mariita R.M."/>
            <person name="Sello J.K."/>
        </authorList>
    </citation>
    <scope>NUCLEOTIDE SEQUENCE [LARGE SCALE GENOMIC DNA]</scope>
    <source>
        <strain evidence="1 2">WYEC 108</strain>
    </source>
</reference>
<dbReference type="EMBL" id="CP029042">
    <property type="protein sequence ID" value="AZS71691.1"/>
    <property type="molecule type" value="Genomic_DNA"/>
</dbReference>
<dbReference type="RefSeq" id="WP_127150717.1">
    <property type="nucleotide sequence ID" value="NZ_CP029042.1"/>
</dbReference>
<proteinExistence type="predicted"/>
<organism evidence="1 2">
    <name type="scientific">Streptomyces lydicus</name>
    <dbReference type="NCBI Taxonomy" id="47763"/>
    <lineage>
        <taxon>Bacteria</taxon>
        <taxon>Bacillati</taxon>
        <taxon>Actinomycetota</taxon>
        <taxon>Actinomycetes</taxon>
        <taxon>Kitasatosporales</taxon>
        <taxon>Streptomycetaceae</taxon>
        <taxon>Streptomyces</taxon>
    </lineage>
</organism>
<sequence>MSGLNREVSIEFETPDVFHELPLHLPAEVLDAALWELAEKIWPAGTEFQRETTALVYADLTDTLVADGVMYASLGLFETEDGEVSTANLIARVESVDGEEPAVVAASVQEELALQEHRDVHQVDLPCGPAVLSFHSTEIDGDSALSSLAFAHVELYVPSSLPGWLAVLSLSTPSFAELPRYVGWLRQIGETLAFRLAAQPEEESRTPTDVRSVFG</sequence>